<comment type="caution">
    <text evidence="1">The sequence shown here is derived from an EMBL/GenBank/DDBJ whole genome shotgun (WGS) entry which is preliminary data.</text>
</comment>
<keyword evidence="2" id="KW-1185">Reference proteome</keyword>
<sequence>MSTTATRWTRNAVVARLAASDAIDHDTVSTLRVRAESRLELLRIMSAVEGGHLDAASAEALFETIRTAHLALSA</sequence>
<organism evidence="1 2">
    <name type="scientific">Frondihabitans australicus</name>
    <dbReference type="NCBI Taxonomy" id="386892"/>
    <lineage>
        <taxon>Bacteria</taxon>
        <taxon>Bacillati</taxon>
        <taxon>Actinomycetota</taxon>
        <taxon>Actinomycetes</taxon>
        <taxon>Micrococcales</taxon>
        <taxon>Microbacteriaceae</taxon>
        <taxon>Frondihabitans</taxon>
    </lineage>
</organism>
<dbReference type="AlphaFoldDB" id="A0A495IHE6"/>
<gene>
    <name evidence="1" type="ORF">C8E83_1694</name>
</gene>
<dbReference type="EMBL" id="RBKS01000001">
    <property type="protein sequence ID" value="RKR74575.1"/>
    <property type="molecule type" value="Genomic_DNA"/>
</dbReference>
<reference evidence="1 2" key="1">
    <citation type="submission" date="2018-10" db="EMBL/GenBank/DDBJ databases">
        <title>Sequencing the genomes of 1000 actinobacteria strains.</title>
        <authorList>
            <person name="Klenk H.-P."/>
        </authorList>
    </citation>
    <scope>NUCLEOTIDE SEQUENCE [LARGE SCALE GENOMIC DNA]</scope>
    <source>
        <strain evidence="1 2">DSM 17894</strain>
    </source>
</reference>
<protein>
    <submittedName>
        <fullName evidence="1">Uncharacterized protein</fullName>
    </submittedName>
</protein>
<accession>A0A495IHE6</accession>
<evidence type="ECO:0000313" key="2">
    <source>
        <dbReference type="Proteomes" id="UP000280008"/>
    </source>
</evidence>
<dbReference type="RefSeq" id="WP_170159881.1">
    <property type="nucleotide sequence ID" value="NZ_RBKS01000001.1"/>
</dbReference>
<evidence type="ECO:0000313" key="1">
    <source>
        <dbReference type="EMBL" id="RKR74575.1"/>
    </source>
</evidence>
<name>A0A495IHE6_9MICO</name>
<dbReference type="Proteomes" id="UP000280008">
    <property type="component" value="Unassembled WGS sequence"/>
</dbReference>
<proteinExistence type="predicted"/>